<dbReference type="Proteomes" id="UP000294380">
    <property type="component" value="Chromosome"/>
</dbReference>
<dbReference type="Pfam" id="PF06790">
    <property type="entry name" value="UPF0259"/>
    <property type="match status" value="1"/>
</dbReference>
<feature type="transmembrane region" description="Helical" evidence="1">
    <location>
        <begin position="144"/>
        <end position="165"/>
    </location>
</feature>
<feature type="transmembrane region" description="Helical" evidence="1">
    <location>
        <begin position="120"/>
        <end position="138"/>
    </location>
</feature>
<dbReference type="OrthoDB" id="6554108at2"/>
<evidence type="ECO:0000313" key="3">
    <source>
        <dbReference type="Proteomes" id="UP000294380"/>
    </source>
</evidence>
<evidence type="ECO:0000256" key="1">
    <source>
        <dbReference type="SAM" id="Phobius"/>
    </source>
</evidence>
<proteinExistence type="predicted"/>
<name>A0A451D5W1_9GAMM</name>
<organism evidence="2 3">
    <name type="scientific">Buchnera aphidicola</name>
    <name type="common">Cinara kochiana kochiana</name>
    <dbReference type="NCBI Taxonomy" id="2518976"/>
    <lineage>
        <taxon>Bacteria</taxon>
        <taxon>Pseudomonadati</taxon>
        <taxon>Pseudomonadota</taxon>
        <taxon>Gammaproteobacteria</taxon>
        <taxon>Enterobacterales</taxon>
        <taxon>Erwiniaceae</taxon>
        <taxon>Buchnera</taxon>
    </lineage>
</organism>
<evidence type="ECO:0000313" key="2">
    <source>
        <dbReference type="EMBL" id="VFP81094.1"/>
    </source>
</evidence>
<feature type="transmembrane region" description="Helical" evidence="1">
    <location>
        <begin position="214"/>
        <end position="237"/>
    </location>
</feature>
<keyword evidence="1" id="KW-0812">Transmembrane</keyword>
<protein>
    <submittedName>
        <fullName evidence="2">UPF0259 membrane protein YciC</fullName>
    </submittedName>
</protein>
<feature type="transmembrane region" description="Helical" evidence="1">
    <location>
        <begin position="20"/>
        <end position="44"/>
    </location>
</feature>
<accession>A0A451D5W1</accession>
<feature type="transmembrane region" description="Helical" evidence="1">
    <location>
        <begin position="75"/>
        <end position="108"/>
    </location>
</feature>
<keyword evidence="1" id="KW-1133">Transmembrane helix</keyword>
<dbReference type="EMBL" id="LR217707">
    <property type="protein sequence ID" value="VFP81094.1"/>
    <property type="molecule type" value="Genomic_DNA"/>
</dbReference>
<dbReference type="AlphaFoldDB" id="A0A451D5W1"/>
<keyword evidence="1" id="KW-0472">Membrane</keyword>
<reference evidence="2 3" key="1">
    <citation type="submission" date="2019-02" db="EMBL/GenBank/DDBJ databases">
        <authorList>
            <person name="Manzano-Marin A."/>
            <person name="Manzano-Marin A."/>
        </authorList>
    </citation>
    <scope>NUCLEOTIDE SEQUENCE [LARGE SCALE GENOMIC DNA]</scope>
    <source>
        <strain evidence="2 3">BuCikochiana</strain>
    </source>
</reference>
<sequence>MSNMYIIMIDVNRFFYNNKIKIFIFSTISAFTNLFIEYICSVNINEFSILYNLDYSKKLSLFNIINNMSINQKNIIFYIECIKLISVTVSQFLLITSVIWLIPFISLPLIKKFTYIQKKIFKYFFLFILTIYLQYSLITLKFNFFIIIKIIFSIFLLTSIIFYIIEKKSIFYTLKISSRCVIHNTHLMIPIIFMSLIFKYLIFILLNLFNISAIHINIFILNIFINIYFSYIIIYLFRFYIFCKTKDTI</sequence>
<gene>
    <name evidence="2" type="primary">yciC</name>
    <name evidence="2" type="ORF">BUCIKOCA2762_180</name>
</gene>
<feature type="transmembrane region" description="Helical" evidence="1">
    <location>
        <begin position="186"/>
        <end position="208"/>
    </location>
</feature>